<protein>
    <recommendedName>
        <fullName evidence="6">Exodeoxyribonuclease 7 small subunit</fullName>
        <ecNumber evidence="6">3.1.11.6</ecNumber>
    </recommendedName>
    <alternativeName>
        <fullName evidence="6">Exodeoxyribonuclease VII small subunit</fullName>
        <shortName evidence="6">Exonuclease VII small subunit</shortName>
    </alternativeName>
</protein>
<comment type="caution">
    <text evidence="8">The sequence shown here is derived from an EMBL/GenBank/DDBJ whole genome shotgun (WGS) entry which is preliminary data.</text>
</comment>
<dbReference type="InterPro" id="IPR037004">
    <property type="entry name" value="Exonuc_VII_ssu_sf"/>
</dbReference>
<dbReference type="AlphaFoldDB" id="A0A9X4YBG8"/>
<keyword evidence="3 6" id="KW-0540">Nuclease</keyword>
<proteinExistence type="inferred from homology"/>
<dbReference type="HAMAP" id="MF_00337">
    <property type="entry name" value="Exonuc_7_S"/>
    <property type="match status" value="1"/>
</dbReference>
<dbReference type="GO" id="GO:0009318">
    <property type="term" value="C:exodeoxyribonuclease VII complex"/>
    <property type="evidence" value="ECO:0007669"/>
    <property type="project" value="UniProtKB-UniRule"/>
</dbReference>
<evidence type="ECO:0000256" key="3">
    <source>
        <dbReference type="ARBA" id="ARBA00022722"/>
    </source>
</evidence>
<dbReference type="NCBIfam" id="TIGR01280">
    <property type="entry name" value="xseB"/>
    <property type="match status" value="1"/>
</dbReference>
<keyword evidence="5 6" id="KW-0269">Exonuclease</keyword>
<dbReference type="GO" id="GO:0005829">
    <property type="term" value="C:cytosol"/>
    <property type="evidence" value="ECO:0007669"/>
    <property type="project" value="TreeGrafter"/>
</dbReference>
<comment type="catalytic activity">
    <reaction evidence="6">
        <text>Exonucleolytic cleavage in either 5'- to 3'- or 3'- to 5'-direction to yield nucleoside 5'-phosphates.</text>
        <dbReference type="EC" id="3.1.11.6"/>
    </reaction>
</comment>
<dbReference type="NCBIfam" id="NF002139">
    <property type="entry name" value="PRK00977.1-3"/>
    <property type="match status" value="1"/>
</dbReference>
<dbReference type="Pfam" id="PF02609">
    <property type="entry name" value="Exonuc_VII_S"/>
    <property type="match status" value="1"/>
</dbReference>
<name>A0A9X4YBG8_9GAMM</name>
<dbReference type="RefSeq" id="WP_151440836.1">
    <property type="nucleotide sequence ID" value="NZ_WMEX01000003.1"/>
</dbReference>
<keyword evidence="2 6" id="KW-0963">Cytoplasm</keyword>
<evidence type="ECO:0000313" key="8">
    <source>
        <dbReference type="EMBL" id="MYL26642.1"/>
    </source>
</evidence>
<dbReference type="EC" id="3.1.11.6" evidence="6"/>
<comment type="subunit">
    <text evidence="6">Heterooligomer composed of large and small subunits.</text>
</comment>
<evidence type="ECO:0000256" key="7">
    <source>
        <dbReference type="SAM" id="MobiDB-lite"/>
    </source>
</evidence>
<dbReference type="Proteomes" id="UP000460751">
    <property type="component" value="Unassembled WGS sequence"/>
</dbReference>
<dbReference type="InterPro" id="IPR003761">
    <property type="entry name" value="Exonuc_VII_S"/>
</dbReference>
<dbReference type="OrthoDB" id="9801128at2"/>
<comment type="subcellular location">
    <subcellularLocation>
        <location evidence="6">Cytoplasm</location>
    </subcellularLocation>
</comment>
<dbReference type="Gene3D" id="1.10.287.1040">
    <property type="entry name" value="Exonuclease VII, small subunit"/>
    <property type="match status" value="1"/>
</dbReference>
<dbReference type="PANTHER" id="PTHR34137:SF1">
    <property type="entry name" value="EXODEOXYRIBONUCLEASE 7 SMALL SUBUNIT"/>
    <property type="match status" value="1"/>
</dbReference>
<evidence type="ECO:0000256" key="2">
    <source>
        <dbReference type="ARBA" id="ARBA00022490"/>
    </source>
</evidence>
<dbReference type="PIRSF" id="PIRSF006488">
    <property type="entry name" value="Exonuc_VII_S"/>
    <property type="match status" value="1"/>
</dbReference>
<evidence type="ECO:0000256" key="6">
    <source>
        <dbReference type="HAMAP-Rule" id="MF_00337"/>
    </source>
</evidence>
<dbReference type="EMBL" id="WMEX01000003">
    <property type="protein sequence ID" value="MYL26642.1"/>
    <property type="molecule type" value="Genomic_DNA"/>
</dbReference>
<dbReference type="GO" id="GO:0006308">
    <property type="term" value="P:DNA catabolic process"/>
    <property type="evidence" value="ECO:0007669"/>
    <property type="project" value="UniProtKB-UniRule"/>
</dbReference>
<reference evidence="8 9" key="1">
    <citation type="submission" date="2019-11" db="EMBL/GenBank/DDBJ databases">
        <title>Genome sequences of 17 halophilic strains isolated from different environments.</title>
        <authorList>
            <person name="Furrow R.E."/>
        </authorList>
    </citation>
    <scope>NUCLEOTIDE SEQUENCE [LARGE SCALE GENOMIC DNA]</scope>
    <source>
        <strain evidence="8 9">22507_15_FS</strain>
    </source>
</reference>
<sequence>MSESDSSNSDSGNAATFETSIQELESLVRKLEQGDMPLEESLKAFERGVQLTRSCQQSLRDAEQRVEQVIENSQGELETRPFPEDSSEA</sequence>
<evidence type="ECO:0000256" key="4">
    <source>
        <dbReference type="ARBA" id="ARBA00022801"/>
    </source>
</evidence>
<evidence type="ECO:0000313" key="9">
    <source>
        <dbReference type="Proteomes" id="UP000460751"/>
    </source>
</evidence>
<evidence type="ECO:0000256" key="1">
    <source>
        <dbReference type="ARBA" id="ARBA00009998"/>
    </source>
</evidence>
<dbReference type="GO" id="GO:0008855">
    <property type="term" value="F:exodeoxyribonuclease VII activity"/>
    <property type="evidence" value="ECO:0007669"/>
    <property type="project" value="UniProtKB-UniRule"/>
</dbReference>
<comment type="function">
    <text evidence="6">Bidirectionally degrades single-stranded DNA into large acid-insoluble oligonucleotides, which are then degraded further into small acid-soluble oligonucleotides.</text>
</comment>
<evidence type="ECO:0000256" key="5">
    <source>
        <dbReference type="ARBA" id="ARBA00022839"/>
    </source>
</evidence>
<dbReference type="NCBIfam" id="NF002140">
    <property type="entry name" value="PRK00977.1-4"/>
    <property type="match status" value="1"/>
</dbReference>
<comment type="similarity">
    <text evidence="1 6">Belongs to the XseB family.</text>
</comment>
<keyword evidence="9" id="KW-1185">Reference proteome</keyword>
<accession>A0A9X4YBG8</accession>
<dbReference type="SUPFAM" id="SSF116842">
    <property type="entry name" value="XseB-like"/>
    <property type="match status" value="1"/>
</dbReference>
<keyword evidence="4 6" id="KW-0378">Hydrolase</keyword>
<feature type="region of interest" description="Disordered" evidence="7">
    <location>
        <begin position="69"/>
        <end position="89"/>
    </location>
</feature>
<dbReference type="PANTHER" id="PTHR34137">
    <property type="entry name" value="EXODEOXYRIBONUCLEASE 7 SMALL SUBUNIT"/>
    <property type="match status" value="1"/>
</dbReference>
<organism evidence="8 9">
    <name type="scientific">Vreelandella halophila</name>
    <dbReference type="NCBI Taxonomy" id="86177"/>
    <lineage>
        <taxon>Bacteria</taxon>
        <taxon>Pseudomonadati</taxon>
        <taxon>Pseudomonadota</taxon>
        <taxon>Gammaproteobacteria</taxon>
        <taxon>Oceanospirillales</taxon>
        <taxon>Halomonadaceae</taxon>
        <taxon>Vreelandella</taxon>
    </lineage>
</organism>
<gene>
    <name evidence="6" type="primary">xseB</name>
    <name evidence="8" type="ORF">GLW01_07505</name>
</gene>